<dbReference type="EMBL" id="CP025408">
    <property type="protein sequence ID" value="AUH35039.1"/>
    <property type="molecule type" value="Genomic_DNA"/>
</dbReference>
<dbReference type="Proteomes" id="UP000233742">
    <property type="component" value="Chromosome"/>
</dbReference>
<sequence>MWNQARAPASGLSLVLTGVGIAVLAAQGSFRLLPGCAWLVLWQQGVNGPQPPKSDREANEMMRLFLVFHRPATVDPAGRRV</sequence>
<dbReference type="AlphaFoldDB" id="A0A2K9EKT7"/>
<organism evidence="1 2">
    <name type="scientific">Paracoccus tegillarcae</name>
    <dbReference type="NCBI Taxonomy" id="1529068"/>
    <lineage>
        <taxon>Bacteria</taxon>
        <taxon>Pseudomonadati</taxon>
        <taxon>Pseudomonadota</taxon>
        <taxon>Alphaproteobacteria</taxon>
        <taxon>Rhodobacterales</taxon>
        <taxon>Paracoccaceae</taxon>
        <taxon>Paracoccus</taxon>
    </lineage>
</organism>
<protein>
    <submittedName>
        <fullName evidence="1">Uncharacterized protein</fullName>
    </submittedName>
</protein>
<evidence type="ECO:0000313" key="2">
    <source>
        <dbReference type="Proteomes" id="UP000233742"/>
    </source>
</evidence>
<name>A0A2K9EKT7_9RHOB</name>
<proteinExistence type="predicted"/>
<keyword evidence="2" id="KW-1185">Reference proteome</keyword>
<evidence type="ECO:0000313" key="1">
    <source>
        <dbReference type="EMBL" id="AUH35039.1"/>
    </source>
</evidence>
<gene>
    <name evidence="1" type="ORF">CUV01_18130</name>
</gene>
<dbReference type="KEGG" id="paro:CUV01_18130"/>
<reference evidence="1 2" key="1">
    <citation type="submission" date="2017-12" db="EMBL/GenBank/DDBJ databases">
        <authorList>
            <person name="Hurst M.R.H."/>
        </authorList>
    </citation>
    <scope>NUCLEOTIDE SEQUENCE [LARGE SCALE GENOMIC DNA]</scope>
    <source>
        <strain evidence="1 2">BM15</strain>
    </source>
</reference>
<accession>A0A2K9EKT7</accession>